<organism evidence="1">
    <name type="scientific">marine sediment metagenome</name>
    <dbReference type="NCBI Taxonomy" id="412755"/>
    <lineage>
        <taxon>unclassified sequences</taxon>
        <taxon>metagenomes</taxon>
        <taxon>ecological metagenomes</taxon>
    </lineage>
</organism>
<gene>
    <name evidence="1" type="ORF">LCGC14_1718760</name>
</gene>
<protein>
    <submittedName>
        <fullName evidence="1">Uncharacterized protein</fullName>
    </submittedName>
</protein>
<accession>A0A0F9HCU6</accession>
<dbReference type="AlphaFoldDB" id="A0A0F9HCU6"/>
<dbReference type="EMBL" id="LAZR01015435">
    <property type="protein sequence ID" value="KKM13186.1"/>
    <property type="molecule type" value="Genomic_DNA"/>
</dbReference>
<reference evidence="1" key="1">
    <citation type="journal article" date="2015" name="Nature">
        <title>Complex archaea that bridge the gap between prokaryotes and eukaryotes.</title>
        <authorList>
            <person name="Spang A."/>
            <person name="Saw J.H."/>
            <person name="Jorgensen S.L."/>
            <person name="Zaremba-Niedzwiedzka K."/>
            <person name="Martijn J."/>
            <person name="Lind A.E."/>
            <person name="van Eijk R."/>
            <person name="Schleper C."/>
            <person name="Guy L."/>
            <person name="Ettema T.J."/>
        </authorList>
    </citation>
    <scope>NUCLEOTIDE SEQUENCE</scope>
</reference>
<feature type="non-terminal residue" evidence="1">
    <location>
        <position position="1"/>
    </location>
</feature>
<sequence>AGTVLWKHIRADVWGIDKTGNPNRTKSIGFYDQAASAVDGIQFLFSTGNIESGTFTLYGRMN</sequence>
<name>A0A0F9HCU6_9ZZZZ</name>
<comment type="caution">
    <text evidence="1">The sequence shown here is derived from an EMBL/GenBank/DDBJ whole genome shotgun (WGS) entry which is preliminary data.</text>
</comment>
<evidence type="ECO:0000313" key="1">
    <source>
        <dbReference type="EMBL" id="KKM13186.1"/>
    </source>
</evidence>
<proteinExistence type="predicted"/>